<dbReference type="Proteomes" id="UP000637002">
    <property type="component" value="Unassembled WGS sequence"/>
</dbReference>
<reference evidence="2" key="1">
    <citation type="journal article" date="2014" name="Int. J. Syst. Evol. Microbiol.">
        <title>Complete genome sequence of Corynebacterium casei LMG S-19264T (=DSM 44701T), isolated from a smear-ripened cheese.</title>
        <authorList>
            <consortium name="US DOE Joint Genome Institute (JGI-PGF)"/>
            <person name="Walter F."/>
            <person name="Albersmeier A."/>
            <person name="Kalinowski J."/>
            <person name="Ruckert C."/>
        </authorList>
    </citation>
    <scope>NUCLEOTIDE SEQUENCE</scope>
    <source>
        <strain evidence="2">CGMCC 1.12919</strain>
    </source>
</reference>
<evidence type="ECO:0000313" key="2">
    <source>
        <dbReference type="EMBL" id="GGC52842.1"/>
    </source>
</evidence>
<organism evidence="2 3">
    <name type="scientific">Chelatococcus reniformis</name>
    <dbReference type="NCBI Taxonomy" id="1494448"/>
    <lineage>
        <taxon>Bacteria</taxon>
        <taxon>Pseudomonadati</taxon>
        <taxon>Pseudomonadota</taxon>
        <taxon>Alphaproteobacteria</taxon>
        <taxon>Hyphomicrobiales</taxon>
        <taxon>Chelatococcaceae</taxon>
        <taxon>Chelatococcus</taxon>
    </lineage>
</organism>
<dbReference type="InterPro" id="IPR032710">
    <property type="entry name" value="NTF2-like_dom_sf"/>
</dbReference>
<evidence type="ECO:0000313" key="3">
    <source>
        <dbReference type="Proteomes" id="UP000637002"/>
    </source>
</evidence>
<proteinExistence type="predicted"/>
<dbReference type="SUPFAM" id="SSF54427">
    <property type="entry name" value="NTF2-like"/>
    <property type="match status" value="1"/>
</dbReference>
<gene>
    <name evidence="2" type="ORF">GCM10010994_09920</name>
</gene>
<comment type="caution">
    <text evidence="2">The sequence shown here is derived from an EMBL/GenBank/DDBJ whole genome shotgun (WGS) entry which is preliminary data.</text>
</comment>
<keyword evidence="3" id="KW-1185">Reference proteome</keyword>
<dbReference type="Gene3D" id="3.10.450.50">
    <property type="match status" value="1"/>
</dbReference>
<name>A0A916TZI4_9HYPH</name>
<evidence type="ECO:0000259" key="1">
    <source>
        <dbReference type="Pfam" id="PF13577"/>
    </source>
</evidence>
<protein>
    <recommendedName>
        <fullName evidence="1">SnoaL-like domain-containing protein</fullName>
    </recommendedName>
</protein>
<feature type="domain" description="SnoaL-like" evidence="1">
    <location>
        <begin position="2"/>
        <end position="116"/>
    </location>
</feature>
<dbReference type="EMBL" id="BMGG01000002">
    <property type="protein sequence ID" value="GGC52842.1"/>
    <property type="molecule type" value="Genomic_DNA"/>
</dbReference>
<dbReference type="AlphaFoldDB" id="A0A916TZI4"/>
<dbReference type="Pfam" id="PF13577">
    <property type="entry name" value="SnoaL_4"/>
    <property type="match status" value="1"/>
</dbReference>
<sequence length="140" mass="15991">MLKHRYMLECDHGYPPANLGPMFTDDAVWENTQLFGRHEGRTAIEAFFADVSAQIMFAAHLALNDIIEVDGDTATGKWRMLMPCTMNEDGKPVSRLILGDYEERYVRKNGVWLFRSIDFFINFNTPIAEGWAGTEAVRAR</sequence>
<accession>A0A916TZI4</accession>
<reference evidence="2" key="2">
    <citation type="submission" date="2020-09" db="EMBL/GenBank/DDBJ databases">
        <authorList>
            <person name="Sun Q."/>
            <person name="Zhou Y."/>
        </authorList>
    </citation>
    <scope>NUCLEOTIDE SEQUENCE</scope>
    <source>
        <strain evidence="2">CGMCC 1.12919</strain>
    </source>
</reference>
<dbReference type="InterPro" id="IPR037401">
    <property type="entry name" value="SnoaL-like"/>
</dbReference>